<protein>
    <recommendedName>
        <fullName evidence="1">Transthyretin/hydroxyisourate hydrolase domain-containing protein</fullName>
    </recommendedName>
</protein>
<sequence length="122" mass="13502">MDFSPCLKITTTITDICTGIPVFQVPIILFKFDSAANNWLVVAISATGVDGSCTDLTDNVGGSLGAGLYKILYDVKGQFQTHNIDMPLFGIIEVVFFAKQPYDHYNFRLLVSSTGYFVFRNM</sequence>
<dbReference type="OrthoDB" id="10265230at2759"/>
<dbReference type="PhylomeDB" id="E2BVD2"/>
<keyword evidence="3" id="KW-1185">Reference proteome</keyword>
<evidence type="ECO:0000313" key="3">
    <source>
        <dbReference type="Proteomes" id="UP000008237"/>
    </source>
</evidence>
<dbReference type="InterPro" id="IPR023416">
    <property type="entry name" value="Transthyretin/HIU_hydrolase_d"/>
</dbReference>
<dbReference type="PANTHER" id="PTHR10395">
    <property type="entry name" value="URICASE AND TRANSTHYRETIN-RELATED"/>
    <property type="match status" value="1"/>
</dbReference>
<name>E2BVD2_HARSA</name>
<proteinExistence type="predicted"/>
<dbReference type="SUPFAM" id="SSF49472">
    <property type="entry name" value="Transthyretin (synonym: prealbumin)"/>
    <property type="match status" value="1"/>
</dbReference>
<dbReference type="Proteomes" id="UP000008237">
    <property type="component" value="Unassembled WGS sequence"/>
</dbReference>
<dbReference type="KEGG" id="hst:105186933"/>
<dbReference type="GO" id="GO:0006144">
    <property type="term" value="P:purine nucleobase metabolic process"/>
    <property type="evidence" value="ECO:0007669"/>
    <property type="project" value="TreeGrafter"/>
</dbReference>
<gene>
    <name evidence="2" type="ORF">EAI_14777</name>
</gene>
<dbReference type="EMBL" id="GL450824">
    <property type="protein sequence ID" value="EFN80424.1"/>
    <property type="molecule type" value="Genomic_DNA"/>
</dbReference>
<organism evidence="3">
    <name type="scientific">Harpegnathos saltator</name>
    <name type="common">Jerdon's jumping ant</name>
    <dbReference type="NCBI Taxonomy" id="610380"/>
    <lineage>
        <taxon>Eukaryota</taxon>
        <taxon>Metazoa</taxon>
        <taxon>Ecdysozoa</taxon>
        <taxon>Arthropoda</taxon>
        <taxon>Hexapoda</taxon>
        <taxon>Insecta</taxon>
        <taxon>Pterygota</taxon>
        <taxon>Neoptera</taxon>
        <taxon>Endopterygota</taxon>
        <taxon>Hymenoptera</taxon>
        <taxon>Apocrita</taxon>
        <taxon>Aculeata</taxon>
        <taxon>Formicoidea</taxon>
        <taxon>Formicidae</taxon>
        <taxon>Ponerinae</taxon>
        <taxon>Ponerini</taxon>
        <taxon>Harpegnathos</taxon>
    </lineage>
</organism>
<reference evidence="2 3" key="1">
    <citation type="journal article" date="2010" name="Science">
        <title>Genomic comparison of the ants Camponotus floridanus and Harpegnathos saltator.</title>
        <authorList>
            <person name="Bonasio R."/>
            <person name="Zhang G."/>
            <person name="Ye C."/>
            <person name="Mutti N.S."/>
            <person name="Fang X."/>
            <person name="Qin N."/>
            <person name="Donahue G."/>
            <person name="Yang P."/>
            <person name="Li Q."/>
            <person name="Li C."/>
            <person name="Zhang P."/>
            <person name="Huang Z."/>
            <person name="Berger S.L."/>
            <person name="Reinberg D."/>
            <person name="Wang J."/>
            <person name="Liebig J."/>
        </authorList>
    </citation>
    <scope>NUCLEOTIDE SEQUENCE [LARGE SCALE GENOMIC DNA]</scope>
    <source>
        <strain evidence="2 3">R22 G/1</strain>
    </source>
</reference>
<evidence type="ECO:0000313" key="2">
    <source>
        <dbReference type="EMBL" id="EFN80424.1"/>
    </source>
</evidence>
<feature type="domain" description="Transthyretin/hydroxyisourate hydrolase" evidence="1">
    <location>
        <begin position="9"/>
        <end position="120"/>
    </location>
</feature>
<dbReference type="Gene3D" id="2.60.40.180">
    <property type="entry name" value="Transthyretin/hydroxyisourate hydrolase domain"/>
    <property type="match status" value="1"/>
</dbReference>
<dbReference type="AlphaFoldDB" id="E2BVD2"/>
<dbReference type="Pfam" id="PF00576">
    <property type="entry name" value="Transthyretin"/>
    <property type="match status" value="1"/>
</dbReference>
<accession>E2BVD2</accession>
<evidence type="ECO:0000259" key="1">
    <source>
        <dbReference type="Pfam" id="PF00576"/>
    </source>
</evidence>
<dbReference type="InParanoid" id="E2BVD2"/>
<dbReference type="PANTHER" id="PTHR10395:SF7">
    <property type="entry name" value="5-HYDROXYISOURATE HYDROLASE"/>
    <property type="match status" value="1"/>
</dbReference>
<dbReference type="InterPro" id="IPR036817">
    <property type="entry name" value="Transthyretin/HIU_hydrolase_sf"/>
</dbReference>